<feature type="domain" description="Peptidase M24" evidence="1">
    <location>
        <begin position="168"/>
        <end position="368"/>
    </location>
</feature>
<dbReference type="AlphaFoldDB" id="A0A545TRW8"/>
<feature type="domain" description="Creatinase N-terminal" evidence="2">
    <location>
        <begin position="17"/>
        <end position="161"/>
    </location>
</feature>
<comment type="caution">
    <text evidence="3">The sequence shown here is derived from an EMBL/GenBank/DDBJ whole genome shotgun (WGS) entry which is preliminary data.</text>
</comment>
<dbReference type="InterPro" id="IPR029149">
    <property type="entry name" value="Creatin/AminoP/Spt16_N"/>
</dbReference>
<dbReference type="GO" id="GO:0008235">
    <property type="term" value="F:metalloexopeptidase activity"/>
    <property type="evidence" value="ECO:0007669"/>
    <property type="project" value="UniProtKB-ARBA"/>
</dbReference>
<evidence type="ECO:0000259" key="1">
    <source>
        <dbReference type="Pfam" id="PF00557"/>
    </source>
</evidence>
<dbReference type="InterPro" id="IPR001714">
    <property type="entry name" value="Pept_M24_MAP"/>
</dbReference>
<dbReference type="Gene3D" id="3.40.350.10">
    <property type="entry name" value="Creatinase/prolidase N-terminal domain"/>
    <property type="match status" value="1"/>
</dbReference>
<dbReference type="EMBL" id="VHSH01000004">
    <property type="protein sequence ID" value="TQV79968.1"/>
    <property type="molecule type" value="Genomic_DNA"/>
</dbReference>
<dbReference type="CDD" id="cd01066">
    <property type="entry name" value="APP_MetAP"/>
    <property type="match status" value="1"/>
</dbReference>
<keyword evidence="3" id="KW-0378">Hydrolase</keyword>
<accession>A0A545TRW8</accession>
<reference evidence="3 4" key="1">
    <citation type="submission" date="2019-06" db="EMBL/GenBank/DDBJ databases">
        <title>Whole genome sequence for Rhodospirillaceae sp. R148.</title>
        <authorList>
            <person name="Wang G."/>
        </authorList>
    </citation>
    <scope>NUCLEOTIDE SEQUENCE [LARGE SCALE GENOMIC DNA]</scope>
    <source>
        <strain evidence="3 4">R148</strain>
    </source>
</reference>
<dbReference type="SUPFAM" id="SSF55920">
    <property type="entry name" value="Creatinase/aminopeptidase"/>
    <property type="match status" value="1"/>
</dbReference>
<dbReference type="PRINTS" id="PR00599">
    <property type="entry name" value="MAPEPTIDASE"/>
</dbReference>
<name>A0A545TRW8_9PROT</name>
<dbReference type="Pfam" id="PF01321">
    <property type="entry name" value="Creatinase_N"/>
    <property type="match status" value="1"/>
</dbReference>
<keyword evidence="4" id="KW-1185">Reference proteome</keyword>
<dbReference type="Pfam" id="PF00557">
    <property type="entry name" value="Peptidase_M24"/>
    <property type="match status" value="1"/>
</dbReference>
<sequence length="388" mass="42805">MRPAPERGFPESEFEARLQAAQRLMSVQRMSALLLSTEPEVRYFSGFLTQFWQSPTRPWFLVIPAKGKPIAVVPAIGADVMARTWVEDIRTWSSPRPEDDGITLLTTALRDSAGATGRIGVPMGPETHLRMPLGDFDKIRKTLHGNDFVDATGILRSLRMVKSDIEVEKIQHICGVVSSAFEALPELLSDDQTEIEAFRTFKTEILRRGGDDVPYLVGGAGQGGYEDIISPPTNRRLQQGDLLMLDTGAVFDGYFCDFDRNFWFGKASDQVRRAYDTVYAATQAGFRAARPGATTSDLFQAMWRALEDGGALGNDVGRLGHGLGMQLTEWPSNTATDGTLLVPNMVLTLEPGMTFAPGKQMVHEENIVIRDGGAEWLTRRAPAELPEI</sequence>
<dbReference type="OrthoDB" id="9761809at2"/>
<dbReference type="InterPro" id="IPR036005">
    <property type="entry name" value="Creatinase/aminopeptidase-like"/>
</dbReference>
<gene>
    <name evidence="3" type="ORF">FKG95_13760</name>
</gene>
<keyword evidence="3" id="KW-0031">Aminopeptidase</keyword>
<proteinExistence type="predicted"/>
<dbReference type="InterPro" id="IPR000994">
    <property type="entry name" value="Pept_M24"/>
</dbReference>
<dbReference type="GO" id="GO:0004177">
    <property type="term" value="F:aminopeptidase activity"/>
    <property type="evidence" value="ECO:0007669"/>
    <property type="project" value="UniProtKB-KW"/>
</dbReference>
<dbReference type="SUPFAM" id="SSF53092">
    <property type="entry name" value="Creatinase/prolidase N-terminal domain"/>
    <property type="match status" value="1"/>
</dbReference>
<dbReference type="Proteomes" id="UP000315252">
    <property type="component" value="Unassembled WGS sequence"/>
</dbReference>
<keyword evidence="3" id="KW-0645">Protease</keyword>
<dbReference type="Gene3D" id="3.90.230.10">
    <property type="entry name" value="Creatinase/methionine aminopeptidase superfamily"/>
    <property type="match status" value="1"/>
</dbReference>
<dbReference type="InterPro" id="IPR000587">
    <property type="entry name" value="Creatinase_N"/>
</dbReference>
<protein>
    <submittedName>
        <fullName evidence="3">Aminopeptidase P family protein</fullName>
    </submittedName>
</protein>
<organism evidence="3 4">
    <name type="scientific">Denitrobaculum tricleocarpae</name>
    <dbReference type="NCBI Taxonomy" id="2591009"/>
    <lineage>
        <taxon>Bacteria</taxon>
        <taxon>Pseudomonadati</taxon>
        <taxon>Pseudomonadota</taxon>
        <taxon>Alphaproteobacteria</taxon>
        <taxon>Rhodospirillales</taxon>
        <taxon>Rhodospirillaceae</taxon>
        <taxon>Denitrobaculum</taxon>
    </lineage>
</organism>
<dbReference type="InterPro" id="IPR050659">
    <property type="entry name" value="Peptidase_M24B"/>
</dbReference>
<evidence type="ECO:0000313" key="4">
    <source>
        <dbReference type="Proteomes" id="UP000315252"/>
    </source>
</evidence>
<dbReference type="PANTHER" id="PTHR46112">
    <property type="entry name" value="AMINOPEPTIDASE"/>
    <property type="match status" value="1"/>
</dbReference>
<evidence type="ECO:0000313" key="3">
    <source>
        <dbReference type="EMBL" id="TQV79968.1"/>
    </source>
</evidence>
<dbReference type="PANTHER" id="PTHR46112:SF2">
    <property type="entry name" value="XAA-PRO AMINOPEPTIDASE P-RELATED"/>
    <property type="match status" value="1"/>
</dbReference>
<evidence type="ECO:0000259" key="2">
    <source>
        <dbReference type="Pfam" id="PF01321"/>
    </source>
</evidence>